<feature type="region of interest" description="Disordered" evidence="4">
    <location>
        <begin position="197"/>
        <end position="238"/>
    </location>
</feature>
<dbReference type="Gene3D" id="1.25.40.10">
    <property type="entry name" value="Tetratricopeptide repeat domain"/>
    <property type="match status" value="2"/>
</dbReference>
<dbReference type="InterPro" id="IPR011990">
    <property type="entry name" value="TPR-like_helical_dom_sf"/>
</dbReference>
<dbReference type="AlphaFoldDB" id="A0A9P6GER4"/>
<dbReference type="GO" id="GO:1902369">
    <property type="term" value="P:negative regulation of RNA catabolic process"/>
    <property type="evidence" value="ECO:0007669"/>
    <property type="project" value="TreeGrafter"/>
</dbReference>
<evidence type="ECO:0000256" key="1">
    <source>
        <dbReference type="ARBA" id="ARBA00004123"/>
    </source>
</evidence>
<proteinExistence type="inferred from homology"/>
<evidence type="ECO:0000313" key="6">
    <source>
        <dbReference type="Proteomes" id="UP000756921"/>
    </source>
</evidence>
<feature type="compositionally biased region" description="Basic and acidic residues" evidence="4">
    <location>
        <begin position="61"/>
        <end position="83"/>
    </location>
</feature>
<feature type="compositionally biased region" description="Basic residues" evidence="4">
    <location>
        <begin position="966"/>
        <end position="980"/>
    </location>
</feature>
<comment type="similarity">
    <text evidence="2">Belongs to the NRDE2 family.</text>
</comment>
<feature type="region of interest" description="Disordered" evidence="4">
    <location>
        <begin position="1"/>
        <end position="95"/>
    </location>
</feature>
<protein>
    <submittedName>
        <fullName evidence="5">NRDE2-like protein</fullName>
    </submittedName>
</protein>
<feature type="region of interest" description="Disordered" evidence="4">
    <location>
        <begin position="963"/>
        <end position="988"/>
    </location>
</feature>
<comment type="subcellular location">
    <subcellularLocation>
        <location evidence="1">Nucleus</location>
    </subcellularLocation>
</comment>
<dbReference type="InterPro" id="IPR013633">
    <property type="entry name" value="NRDE-2"/>
</dbReference>
<evidence type="ECO:0000256" key="4">
    <source>
        <dbReference type="SAM" id="MobiDB-lite"/>
    </source>
</evidence>
<organism evidence="5 6">
    <name type="scientific">Paraphaeosphaeria minitans</name>
    <dbReference type="NCBI Taxonomy" id="565426"/>
    <lineage>
        <taxon>Eukaryota</taxon>
        <taxon>Fungi</taxon>
        <taxon>Dikarya</taxon>
        <taxon>Ascomycota</taxon>
        <taxon>Pezizomycotina</taxon>
        <taxon>Dothideomycetes</taxon>
        <taxon>Pleosporomycetidae</taxon>
        <taxon>Pleosporales</taxon>
        <taxon>Massarineae</taxon>
        <taxon>Didymosphaeriaceae</taxon>
        <taxon>Paraphaeosphaeria</taxon>
    </lineage>
</organism>
<dbReference type="SUPFAM" id="SSF48452">
    <property type="entry name" value="TPR-like"/>
    <property type="match status" value="1"/>
</dbReference>
<reference evidence="5" key="1">
    <citation type="journal article" date="2020" name="Mol. Plant Microbe Interact.">
        <title>Genome Sequence of the Biocontrol Agent Coniothyrium minitans strain Conio (IMI 134523).</title>
        <authorList>
            <person name="Patel D."/>
            <person name="Shittu T.A."/>
            <person name="Baroncelli R."/>
            <person name="Muthumeenakshi S."/>
            <person name="Osborne T.H."/>
            <person name="Janganan T.K."/>
            <person name="Sreenivasaprasad S."/>
        </authorList>
    </citation>
    <scope>NUCLEOTIDE SEQUENCE</scope>
    <source>
        <strain evidence="5">Conio</strain>
    </source>
</reference>
<dbReference type="EMBL" id="WJXW01000007">
    <property type="protein sequence ID" value="KAF9734301.1"/>
    <property type="molecule type" value="Genomic_DNA"/>
</dbReference>
<name>A0A9P6GER4_9PLEO</name>
<feature type="compositionally biased region" description="Basic residues" evidence="4">
    <location>
        <begin position="47"/>
        <end position="60"/>
    </location>
</feature>
<sequence length="1053" mass="120632">MASGVPKFTSFRPTPKEASIQERELQKPEHQERSVTSSRDRSSPSKKSLRDRRLGSRRKSDKISREKTPEKSIARHEDGRRAEATPPAGPSRFFFSDRRGDRDIVRYGSLNRYEVPEYRRFGYGHVLGLALNRKIDRLHSTEKITFLTSSDKRPGERLLAKKQATREQTRAIRFVATSDAHDLNDHNCDYIALSTTRKRKRGEDESEHEAGGAAFDYRGMQERDASEPVDADAEYESEPAVDAVTAGVTAQNAILVRRTKEHPEVLQAWIELVEYQEDMLKMERSSTELRRADKPHLAEIRISVYEQALKKCNTDNNGQVKLYCGMMTEATRAWSQEQLARKWTEVLTKHPFSTELWLKYLDWIESSFTSFRYEACKFSFQKCLETMQQTTTAIDLGFSLHIFCRLTVMIRQAGYQELALAIWQALLEYHIFAPLGQVPSQEGVLRWFEEFWESEVPRIGEDNAKGWRNSNVDDGPILEAGSVQLTEQNPIDATWDDFRKREADHTSKLRHPGRTTEKLGGDDPFHTVLFADIEVFLKLLPQSWGKAVVVSAFLRFCNLPPLRQNDSDMGRYTLDPFPRMGWSEPRQADNSGFNEVIARYSNCPIKKYQPTAELLFDLSFPGTHKDNDVAFVRKVLKLLFEAVVDGESIGEYLLAFESRYFPTESHKTARRLLKAYPANLRLYNAYGLAESRRNNPEKADQVFSAALSMQKGEMTFSTSGSLELFNSWVWEALRRRDGKEALWRLVSPAGKVEKVNGADDTPNQAALLRAQKTFGDISERALLAIDLPRAALATSLIALLAYFADNEKPETALSAFSRLSTWITSHSMSQSPVAEFHAQYLAQFLTLHAQRAPIVKPALIRQALEPHLASFPDNTILLSLYAANEARFAIDDRVRSTMHQSSRGTNRTIVSWSFAIHHEILRGEIAGSTSHSIRALFEKAEDDVGAHCPAVWTQHVQFEITEARKERKKRPRKRPRKDGKRSKEDIRMEEADKRVRDTFFRGLTHLPWCKDYMMMAFTHLGEEFLGLEDLRKVYTAMVEKELRLYVEVKEDVF</sequence>
<dbReference type="GO" id="GO:0031048">
    <property type="term" value="P:regulatory ncRNA-mediated heterochromatin formation"/>
    <property type="evidence" value="ECO:0007669"/>
    <property type="project" value="TreeGrafter"/>
</dbReference>
<keyword evidence="6" id="KW-1185">Reference proteome</keyword>
<evidence type="ECO:0000313" key="5">
    <source>
        <dbReference type="EMBL" id="KAF9734301.1"/>
    </source>
</evidence>
<dbReference type="OrthoDB" id="297219at2759"/>
<dbReference type="PANTHER" id="PTHR13471">
    <property type="entry name" value="TETRATRICOPEPTIDE-LIKE HELICAL"/>
    <property type="match status" value="1"/>
</dbReference>
<comment type="caution">
    <text evidence="5">The sequence shown here is derived from an EMBL/GenBank/DDBJ whole genome shotgun (WGS) entry which is preliminary data.</text>
</comment>
<dbReference type="PANTHER" id="PTHR13471:SF0">
    <property type="entry name" value="NUCLEAR EXOSOME REGULATOR NRDE2"/>
    <property type="match status" value="1"/>
</dbReference>
<evidence type="ECO:0000256" key="2">
    <source>
        <dbReference type="ARBA" id="ARBA00009265"/>
    </source>
</evidence>
<evidence type="ECO:0000256" key="3">
    <source>
        <dbReference type="ARBA" id="ARBA00023242"/>
    </source>
</evidence>
<feature type="compositionally biased region" description="Acidic residues" evidence="4">
    <location>
        <begin position="227"/>
        <end position="238"/>
    </location>
</feature>
<keyword evidence="3" id="KW-0539">Nucleus</keyword>
<dbReference type="Proteomes" id="UP000756921">
    <property type="component" value="Unassembled WGS sequence"/>
</dbReference>
<feature type="compositionally biased region" description="Basic and acidic residues" evidence="4">
    <location>
        <begin position="19"/>
        <end position="43"/>
    </location>
</feature>
<gene>
    <name evidence="5" type="ORF">PMIN01_07204</name>
</gene>
<dbReference type="Pfam" id="PF08424">
    <property type="entry name" value="NRDE-2"/>
    <property type="match status" value="1"/>
</dbReference>
<dbReference type="GO" id="GO:0071013">
    <property type="term" value="C:catalytic step 2 spliceosome"/>
    <property type="evidence" value="ECO:0007669"/>
    <property type="project" value="TreeGrafter"/>
</dbReference>
<accession>A0A9P6GER4</accession>